<evidence type="ECO:0000256" key="1">
    <source>
        <dbReference type="SAM" id="SignalP"/>
    </source>
</evidence>
<protein>
    <recommendedName>
        <fullName evidence="4">Bacterial SH3 domain protein</fullName>
    </recommendedName>
</protein>
<reference evidence="2 3" key="1">
    <citation type="submission" date="2016-06" db="EMBL/GenBank/DDBJ databases">
        <title>Three novel species with peptidoglycan cell walls form the new genus Lacunisphaera gen. nov. in the family Opitutaceae of the verrucomicrobial subdivision 4.</title>
        <authorList>
            <person name="Rast P."/>
            <person name="Gloeckner I."/>
            <person name="Jogler M."/>
            <person name="Boedeker C."/>
            <person name="Jeske O."/>
            <person name="Wiegand S."/>
            <person name="Reinhardt R."/>
            <person name="Schumann P."/>
            <person name="Rohde M."/>
            <person name="Spring S."/>
            <person name="Gloeckner F.O."/>
            <person name="Jogler C."/>
        </authorList>
    </citation>
    <scope>NUCLEOTIDE SEQUENCE [LARGE SCALE GENOMIC DNA]</scope>
    <source>
        <strain evidence="2 3">IG16b</strain>
    </source>
</reference>
<evidence type="ECO:0008006" key="4">
    <source>
        <dbReference type="Google" id="ProtNLM"/>
    </source>
</evidence>
<dbReference type="OrthoDB" id="198922at2"/>
<dbReference type="KEGG" id="obg:Verru16b_01157"/>
<sequence>MKTPTPWSGLMLAGLLTTSAVAAFEAGGFVYTKRQETVLLAAPQPLAEAAATLPYGRKLTIAEVSGAWLRVSEGAAAGWVFRGNVTATKPAEVKGLLDGVPQLASQTTATAAARPLAPAAATYATGNNLESAQADLEWLLAACAELTLDEVETYLQANRKGAYQ</sequence>
<evidence type="ECO:0000313" key="2">
    <source>
        <dbReference type="EMBL" id="AOS44096.1"/>
    </source>
</evidence>
<organism evidence="2 3">
    <name type="scientific">Lacunisphaera limnophila</name>
    <dbReference type="NCBI Taxonomy" id="1838286"/>
    <lineage>
        <taxon>Bacteria</taxon>
        <taxon>Pseudomonadati</taxon>
        <taxon>Verrucomicrobiota</taxon>
        <taxon>Opitutia</taxon>
        <taxon>Opitutales</taxon>
        <taxon>Opitutaceae</taxon>
        <taxon>Lacunisphaera</taxon>
    </lineage>
</organism>
<accession>A0A1D8ATC5</accession>
<feature type="signal peptide" evidence="1">
    <location>
        <begin position="1"/>
        <end position="22"/>
    </location>
</feature>
<keyword evidence="1" id="KW-0732">Signal</keyword>
<keyword evidence="3" id="KW-1185">Reference proteome</keyword>
<dbReference type="STRING" id="1838286.Verru16b_01157"/>
<dbReference type="RefSeq" id="WP_069961388.1">
    <property type="nucleotide sequence ID" value="NZ_CP016094.1"/>
</dbReference>
<proteinExistence type="predicted"/>
<name>A0A1D8ATC5_9BACT</name>
<dbReference type="AlphaFoldDB" id="A0A1D8ATC5"/>
<dbReference type="EMBL" id="CP016094">
    <property type="protein sequence ID" value="AOS44096.1"/>
    <property type="molecule type" value="Genomic_DNA"/>
</dbReference>
<feature type="chain" id="PRO_5009105102" description="Bacterial SH3 domain protein" evidence="1">
    <location>
        <begin position="23"/>
        <end position="164"/>
    </location>
</feature>
<gene>
    <name evidence="2" type="ORF">Verru16b_01157</name>
</gene>
<dbReference type="Proteomes" id="UP000095228">
    <property type="component" value="Chromosome"/>
</dbReference>
<evidence type="ECO:0000313" key="3">
    <source>
        <dbReference type="Proteomes" id="UP000095228"/>
    </source>
</evidence>